<sequence length="151" mass="17279">MAAASSTQNQICCNYCQNPAVKKREKCLNCGFYFHNVCAKCGICCDAQKFDEEKLENSQRDSAPTLNEDITSDIIQTLKWENDFLKQENATLRNENMELFEQVKSIQQVESGMNHIDGVSDLDMIMITNLIRHEVKRAIEIKVANLELELQ</sequence>
<evidence type="ECO:0000256" key="1">
    <source>
        <dbReference type="SAM" id="Coils"/>
    </source>
</evidence>
<dbReference type="Proteomes" id="UP001168821">
    <property type="component" value="Unassembled WGS sequence"/>
</dbReference>
<keyword evidence="1" id="KW-0175">Coiled coil</keyword>
<evidence type="ECO:0000313" key="2">
    <source>
        <dbReference type="EMBL" id="KAJ3651775.1"/>
    </source>
</evidence>
<reference evidence="2" key="1">
    <citation type="journal article" date="2023" name="G3 (Bethesda)">
        <title>Whole genome assemblies of Zophobas morio and Tenebrio molitor.</title>
        <authorList>
            <person name="Kaur S."/>
            <person name="Stinson S.A."/>
            <person name="diCenzo G.C."/>
        </authorList>
    </citation>
    <scope>NUCLEOTIDE SEQUENCE</scope>
    <source>
        <strain evidence="2">QUZm001</strain>
    </source>
</reference>
<gene>
    <name evidence="2" type="ORF">Zmor_017790</name>
</gene>
<protein>
    <submittedName>
        <fullName evidence="2">Uncharacterized protein</fullName>
    </submittedName>
</protein>
<evidence type="ECO:0000313" key="3">
    <source>
        <dbReference type="Proteomes" id="UP001168821"/>
    </source>
</evidence>
<comment type="caution">
    <text evidence="2">The sequence shown here is derived from an EMBL/GenBank/DDBJ whole genome shotgun (WGS) entry which is preliminary data.</text>
</comment>
<accession>A0AA38IA01</accession>
<organism evidence="2 3">
    <name type="scientific">Zophobas morio</name>
    <dbReference type="NCBI Taxonomy" id="2755281"/>
    <lineage>
        <taxon>Eukaryota</taxon>
        <taxon>Metazoa</taxon>
        <taxon>Ecdysozoa</taxon>
        <taxon>Arthropoda</taxon>
        <taxon>Hexapoda</taxon>
        <taxon>Insecta</taxon>
        <taxon>Pterygota</taxon>
        <taxon>Neoptera</taxon>
        <taxon>Endopterygota</taxon>
        <taxon>Coleoptera</taxon>
        <taxon>Polyphaga</taxon>
        <taxon>Cucujiformia</taxon>
        <taxon>Tenebrionidae</taxon>
        <taxon>Zophobas</taxon>
    </lineage>
</organism>
<keyword evidence="3" id="KW-1185">Reference proteome</keyword>
<proteinExistence type="predicted"/>
<dbReference type="EMBL" id="JALNTZ010000005">
    <property type="protein sequence ID" value="KAJ3651775.1"/>
    <property type="molecule type" value="Genomic_DNA"/>
</dbReference>
<name>A0AA38IA01_9CUCU</name>
<feature type="coiled-coil region" evidence="1">
    <location>
        <begin position="75"/>
        <end position="109"/>
    </location>
</feature>
<dbReference type="AlphaFoldDB" id="A0AA38IA01"/>